<accession>A0A9P0CCW6</accession>
<reference evidence="2" key="1">
    <citation type="submission" date="2022-01" db="EMBL/GenBank/DDBJ databases">
        <authorList>
            <person name="King R."/>
        </authorList>
    </citation>
    <scope>NUCLEOTIDE SEQUENCE</scope>
</reference>
<evidence type="ECO:0000313" key="3">
    <source>
        <dbReference type="Proteomes" id="UP001153636"/>
    </source>
</evidence>
<gene>
    <name evidence="2" type="ORF">PSYICH_LOCUS1129</name>
</gene>
<proteinExistence type="predicted"/>
<sequence length="289" mass="33551">MLCVLNQNKQLSEATKIAEFLTFPASDFNMDFSESDRREAKNFVEFYIDKIENHRNYFRYYLSEDVILDWFGQTIKGEKNVVAFLKKTITSVNHLLSDAVPVKSIGFKDTHKVKIPKDQKAIPFALLSPPRTMLLKTETKTPKKQPLPSTSFYNNNNNNQRELRSKYHREKGQGDGFDNTTDIPTSPLKKIKTSDVEFVENLETLESECDCTESTQKLKYVVSEGCVEFHKPSLKKYQSETKWRRPCKMSVAYTAVDSNDYTIYLIIYEGNMKCRRNLMKDFEAEEPGH</sequence>
<dbReference type="AlphaFoldDB" id="A0A9P0CCW6"/>
<keyword evidence="3" id="KW-1185">Reference proteome</keyword>
<dbReference type="OrthoDB" id="8195095at2759"/>
<name>A0A9P0CCW6_9CUCU</name>
<evidence type="ECO:0000256" key="1">
    <source>
        <dbReference type="SAM" id="MobiDB-lite"/>
    </source>
</evidence>
<dbReference type="Proteomes" id="UP001153636">
    <property type="component" value="Chromosome 1"/>
</dbReference>
<dbReference type="EMBL" id="OV651813">
    <property type="protein sequence ID" value="CAH1098881.1"/>
    <property type="molecule type" value="Genomic_DNA"/>
</dbReference>
<protein>
    <submittedName>
        <fullName evidence="2">Uncharacterized protein</fullName>
    </submittedName>
</protein>
<evidence type="ECO:0000313" key="2">
    <source>
        <dbReference type="EMBL" id="CAH1098881.1"/>
    </source>
</evidence>
<feature type="region of interest" description="Disordered" evidence="1">
    <location>
        <begin position="138"/>
        <end position="158"/>
    </location>
</feature>
<organism evidence="2 3">
    <name type="scientific">Psylliodes chrysocephalus</name>
    <dbReference type="NCBI Taxonomy" id="3402493"/>
    <lineage>
        <taxon>Eukaryota</taxon>
        <taxon>Metazoa</taxon>
        <taxon>Ecdysozoa</taxon>
        <taxon>Arthropoda</taxon>
        <taxon>Hexapoda</taxon>
        <taxon>Insecta</taxon>
        <taxon>Pterygota</taxon>
        <taxon>Neoptera</taxon>
        <taxon>Endopterygota</taxon>
        <taxon>Coleoptera</taxon>
        <taxon>Polyphaga</taxon>
        <taxon>Cucujiformia</taxon>
        <taxon>Chrysomeloidea</taxon>
        <taxon>Chrysomelidae</taxon>
        <taxon>Galerucinae</taxon>
        <taxon>Alticini</taxon>
        <taxon>Psylliodes</taxon>
    </lineage>
</organism>